<evidence type="ECO:0000256" key="9">
    <source>
        <dbReference type="ARBA" id="ARBA00023170"/>
    </source>
</evidence>
<dbReference type="GO" id="GO:0019236">
    <property type="term" value="P:response to pheromone"/>
    <property type="evidence" value="ECO:0007669"/>
    <property type="project" value="UniProtKB-KW"/>
</dbReference>
<dbReference type="GO" id="GO:0005886">
    <property type="term" value="C:plasma membrane"/>
    <property type="evidence" value="ECO:0007669"/>
    <property type="project" value="UniProtKB-SubCell"/>
</dbReference>
<gene>
    <name evidence="12" type="ORF">EI555_008960</name>
</gene>
<proteinExistence type="inferred from homology"/>
<sequence length="174" mass="19824">MCISKIHPHQKKPTDTILMHPTLANIMTIMHFSLHNFYLEHFSAIKISPGNSKRAWLKPQTSTCVLPSFLFFWVINMLICIWIITNNETVTNASAAQPGYSPVYCKTKRGDYRESAVFQSAMLIRVFLCINLTVWTSGCMVMLLYNHHKTIQNLHGNNLSPRPSPETKATNTTL</sequence>
<evidence type="ECO:0000256" key="2">
    <source>
        <dbReference type="ARBA" id="ARBA00010663"/>
    </source>
</evidence>
<feature type="transmembrane region" description="Helical" evidence="11">
    <location>
        <begin position="63"/>
        <end position="84"/>
    </location>
</feature>
<evidence type="ECO:0000256" key="3">
    <source>
        <dbReference type="ARBA" id="ARBA00022475"/>
    </source>
</evidence>
<keyword evidence="3 11" id="KW-1003">Cell membrane</keyword>
<comment type="caution">
    <text evidence="12">The sequence shown here is derived from an EMBL/GenBank/DDBJ whole genome shotgun (WGS) entry which is preliminary data.</text>
</comment>
<evidence type="ECO:0000256" key="11">
    <source>
        <dbReference type="RuleBase" id="RU364061"/>
    </source>
</evidence>
<evidence type="ECO:0000256" key="8">
    <source>
        <dbReference type="ARBA" id="ARBA00023136"/>
    </source>
</evidence>
<comment type="similarity">
    <text evidence="2 11">Belongs to the G-protein coupled receptor 1 family.</text>
</comment>
<reference evidence="13" key="1">
    <citation type="journal article" date="2019" name="IScience">
        <title>Narwhal Genome Reveals Long-Term Low Genetic Diversity despite Current Large Abundance Size.</title>
        <authorList>
            <person name="Westbury M.V."/>
            <person name="Petersen B."/>
            <person name="Garde E."/>
            <person name="Heide-Jorgensen M.P."/>
            <person name="Lorenzen E.D."/>
        </authorList>
    </citation>
    <scope>NUCLEOTIDE SEQUENCE [LARGE SCALE GENOMIC DNA]</scope>
</reference>
<keyword evidence="9 11" id="KW-0675">Receptor</keyword>
<evidence type="ECO:0000256" key="5">
    <source>
        <dbReference type="ARBA" id="ARBA00022692"/>
    </source>
</evidence>
<keyword evidence="5 11" id="KW-0812">Transmembrane</keyword>
<feature type="transmembrane region" description="Helical" evidence="11">
    <location>
        <begin position="122"/>
        <end position="145"/>
    </location>
</feature>
<keyword evidence="7 11" id="KW-0297">G-protein coupled receptor</keyword>
<evidence type="ECO:0000313" key="13">
    <source>
        <dbReference type="Proteomes" id="UP000308365"/>
    </source>
</evidence>
<dbReference type="PANTHER" id="PTHR24062">
    <property type="entry name" value="VOMERONASAL TYPE-1 RECEPTOR"/>
    <property type="match status" value="1"/>
</dbReference>
<keyword evidence="4 11" id="KW-0589">Pheromone response</keyword>
<evidence type="ECO:0000256" key="6">
    <source>
        <dbReference type="ARBA" id="ARBA00022989"/>
    </source>
</evidence>
<keyword evidence="10 11" id="KW-0807">Transducer</keyword>
<keyword evidence="8 11" id="KW-0472">Membrane</keyword>
<accession>A0A4U1EGL9</accession>
<dbReference type="AlphaFoldDB" id="A0A4U1EGL9"/>
<protein>
    <recommendedName>
        <fullName evidence="11">Vomeronasal type-1 receptor</fullName>
    </recommendedName>
</protein>
<evidence type="ECO:0000256" key="1">
    <source>
        <dbReference type="ARBA" id="ARBA00004651"/>
    </source>
</evidence>
<dbReference type="EMBL" id="RWIC01001556">
    <property type="protein sequence ID" value="TKC35352.1"/>
    <property type="molecule type" value="Genomic_DNA"/>
</dbReference>
<evidence type="ECO:0000313" key="12">
    <source>
        <dbReference type="EMBL" id="TKC35352.1"/>
    </source>
</evidence>
<dbReference type="GO" id="GO:0016503">
    <property type="term" value="F:pheromone receptor activity"/>
    <property type="evidence" value="ECO:0007669"/>
    <property type="project" value="InterPro"/>
</dbReference>
<dbReference type="InterPro" id="IPR004072">
    <property type="entry name" value="Vmron_rcpt_1"/>
</dbReference>
<evidence type="ECO:0000256" key="10">
    <source>
        <dbReference type="ARBA" id="ARBA00023224"/>
    </source>
</evidence>
<organism evidence="12 13">
    <name type="scientific">Monodon monoceros</name>
    <name type="common">Narwhal</name>
    <name type="synonym">Ceratodon monodon</name>
    <dbReference type="NCBI Taxonomy" id="40151"/>
    <lineage>
        <taxon>Eukaryota</taxon>
        <taxon>Metazoa</taxon>
        <taxon>Chordata</taxon>
        <taxon>Craniata</taxon>
        <taxon>Vertebrata</taxon>
        <taxon>Euteleostomi</taxon>
        <taxon>Mammalia</taxon>
        <taxon>Eutheria</taxon>
        <taxon>Laurasiatheria</taxon>
        <taxon>Artiodactyla</taxon>
        <taxon>Whippomorpha</taxon>
        <taxon>Cetacea</taxon>
        <taxon>Odontoceti</taxon>
        <taxon>Monodontidae</taxon>
        <taxon>Monodon</taxon>
    </lineage>
</organism>
<evidence type="ECO:0000256" key="7">
    <source>
        <dbReference type="ARBA" id="ARBA00023040"/>
    </source>
</evidence>
<name>A0A4U1EGL9_MONMO</name>
<dbReference type="Pfam" id="PF03402">
    <property type="entry name" value="V1R"/>
    <property type="match status" value="1"/>
</dbReference>
<evidence type="ECO:0000256" key="4">
    <source>
        <dbReference type="ARBA" id="ARBA00022507"/>
    </source>
</evidence>
<comment type="caution">
    <text evidence="11">Lacks conserved residue(s) required for the propagation of feature annotation.</text>
</comment>
<feature type="non-terminal residue" evidence="12">
    <location>
        <position position="174"/>
    </location>
</feature>
<comment type="subcellular location">
    <subcellularLocation>
        <location evidence="1 11">Cell membrane</location>
        <topology evidence="1 11">Multi-pass membrane protein</topology>
    </subcellularLocation>
</comment>
<dbReference type="Proteomes" id="UP000308365">
    <property type="component" value="Unassembled WGS sequence"/>
</dbReference>
<keyword evidence="6 11" id="KW-1133">Transmembrane helix</keyword>